<dbReference type="SUPFAM" id="SSF52833">
    <property type="entry name" value="Thioredoxin-like"/>
    <property type="match status" value="1"/>
</dbReference>
<feature type="domain" description="GOLD" evidence="3">
    <location>
        <begin position="508"/>
        <end position="595"/>
    </location>
</feature>
<dbReference type="CDD" id="cd03062">
    <property type="entry name" value="TRX_Fd_Sucrase"/>
    <property type="match status" value="1"/>
</dbReference>
<evidence type="ECO:0000256" key="2">
    <source>
        <dbReference type="SAM" id="Phobius"/>
    </source>
</evidence>
<sequence>MAGSGRDRDDLLSSFTVANLSQSTPATASDPLDIFLEPPGSAPGSFQGEGLLGSGDGSGGISDATFGFFRPEFQQSRRLTHFDVDTFVEEVLVKESEWLPGNPEALRGSYIFVCSHGSRDRRCGVCGPALVSRFREEIEMYGLQGKVSVSPCSHIGGHKYAGNVIVFGTDPGGSISGHWYGYVAPEDVPELLEQHIGRGEIVDRLWRGQMGLSEDAQVKLQELRSQRQSSPSVVNPGEGSKNSMTESSSYPIAGGPPVENSGCCQGNGSSSCCQSSFLCEKSKNLDTGDDSIEINRETKKGEKSVPLLRSGKGARTRKVCRMPTWFEYYCDLSDNELCRVKNFEAIASCFEASCHYLNIKLMVADTRKDCKAENCTNSGHGPFFHGRPHTVSPLLSSLGDMYPPGHDLRVQLYGIDPDLTETSALVVRLVSSHLNAADSMLKQASVFFLAMSSLIAPTTNLFVLVHESENGTYGFMESCLLVSVFAVGLVMLSSLHTVMGIRFVIDREECFSHKVDYDGDTVHVSFVVVKSDSAWHYTQDGVDLVVRGPSGEQIQDFHDKISEKFEFLGHRKGVYRFCFTNRSPYHETIDFDVFVGHFTYYDDHAKDEHFSPLMEQLQKLEDALFNIQFEQHWLEAQTERQSIVNDVMSRRAVHKAVIESLALVGISVLQVYLLRQLFEKKLGISRV</sequence>
<accession>A0AAN7JSK1</accession>
<evidence type="ECO:0000313" key="5">
    <source>
        <dbReference type="Proteomes" id="UP001345219"/>
    </source>
</evidence>
<reference evidence="4 5" key="1">
    <citation type="journal article" date="2023" name="Hortic Res">
        <title>Pangenome of water caltrop reveals structural variations and asymmetric subgenome divergence after allopolyploidization.</title>
        <authorList>
            <person name="Zhang X."/>
            <person name="Chen Y."/>
            <person name="Wang L."/>
            <person name="Yuan Y."/>
            <person name="Fang M."/>
            <person name="Shi L."/>
            <person name="Lu R."/>
            <person name="Comes H.P."/>
            <person name="Ma Y."/>
            <person name="Chen Y."/>
            <person name="Huang G."/>
            <person name="Zhou Y."/>
            <person name="Zheng Z."/>
            <person name="Qiu Y."/>
        </authorList>
    </citation>
    <scope>NUCLEOTIDE SEQUENCE [LARGE SCALE GENOMIC DNA]</scope>
    <source>
        <tissue evidence="4">Roots</tissue>
    </source>
</reference>
<dbReference type="Pfam" id="PF06999">
    <property type="entry name" value="Suc_Fer-like"/>
    <property type="match status" value="1"/>
</dbReference>
<keyword evidence="2" id="KW-1133">Transmembrane helix</keyword>
<dbReference type="EMBL" id="JAXIOK010000016">
    <property type="protein sequence ID" value="KAK4753336.1"/>
    <property type="molecule type" value="Genomic_DNA"/>
</dbReference>
<feature type="region of interest" description="Disordered" evidence="1">
    <location>
        <begin position="221"/>
        <end position="252"/>
    </location>
</feature>
<feature type="compositionally biased region" description="Basic and acidic residues" evidence="1">
    <location>
        <begin position="293"/>
        <end position="303"/>
    </location>
</feature>
<comment type="caution">
    <text evidence="4">The sequence shown here is derived from an EMBL/GenBank/DDBJ whole genome shotgun (WGS) entry which is preliminary data.</text>
</comment>
<organism evidence="4 5">
    <name type="scientific">Trapa incisa</name>
    <dbReference type="NCBI Taxonomy" id="236973"/>
    <lineage>
        <taxon>Eukaryota</taxon>
        <taxon>Viridiplantae</taxon>
        <taxon>Streptophyta</taxon>
        <taxon>Embryophyta</taxon>
        <taxon>Tracheophyta</taxon>
        <taxon>Spermatophyta</taxon>
        <taxon>Magnoliopsida</taxon>
        <taxon>eudicotyledons</taxon>
        <taxon>Gunneridae</taxon>
        <taxon>Pentapetalae</taxon>
        <taxon>rosids</taxon>
        <taxon>malvids</taxon>
        <taxon>Myrtales</taxon>
        <taxon>Lythraceae</taxon>
        <taxon>Trapa</taxon>
    </lineage>
</organism>
<evidence type="ECO:0000259" key="3">
    <source>
        <dbReference type="PROSITE" id="PS50866"/>
    </source>
</evidence>
<feature type="transmembrane region" description="Helical" evidence="2">
    <location>
        <begin position="446"/>
        <end position="465"/>
    </location>
</feature>
<dbReference type="Pfam" id="PF01105">
    <property type="entry name" value="EMP24_GP25L"/>
    <property type="match status" value="1"/>
</dbReference>
<dbReference type="PROSITE" id="PS50866">
    <property type="entry name" value="GOLD"/>
    <property type="match status" value="1"/>
</dbReference>
<dbReference type="InterPro" id="IPR009038">
    <property type="entry name" value="GOLD_dom"/>
</dbReference>
<dbReference type="InterPro" id="IPR036249">
    <property type="entry name" value="Thioredoxin-like_sf"/>
</dbReference>
<gene>
    <name evidence="4" type="ORF">SAY87_022134</name>
</gene>
<keyword evidence="2" id="KW-0472">Membrane</keyword>
<keyword evidence="2" id="KW-0812">Transmembrane</keyword>
<dbReference type="PANTHER" id="PTHR31902:SF14">
    <property type="entry name" value="ACTIN PATCHES DISTAL PROTEIN 1"/>
    <property type="match status" value="1"/>
</dbReference>
<evidence type="ECO:0000313" key="4">
    <source>
        <dbReference type="EMBL" id="KAK4753336.1"/>
    </source>
</evidence>
<keyword evidence="5" id="KW-1185">Reference proteome</keyword>
<dbReference type="Gene3D" id="3.40.30.10">
    <property type="entry name" value="Glutaredoxin"/>
    <property type="match status" value="1"/>
</dbReference>
<dbReference type="PANTHER" id="PTHR31902">
    <property type="entry name" value="ACTIN PATCHES DISTAL PROTEIN 1"/>
    <property type="match status" value="1"/>
</dbReference>
<feature type="region of interest" description="Disordered" evidence="1">
    <location>
        <begin position="289"/>
        <end position="308"/>
    </location>
</feature>
<dbReference type="AlphaFoldDB" id="A0AAN7JSK1"/>
<feature type="transmembrane region" description="Helical" evidence="2">
    <location>
        <begin position="471"/>
        <end position="492"/>
    </location>
</feature>
<dbReference type="FunFam" id="3.40.30.10:FF:000213">
    <property type="entry name" value="APD1p protein"/>
    <property type="match status" value="1"/>
</dbReference>
<dbReference type="InterPro" id="IPR009737">
    <property type="entry name" value="Aim32/Apd1-like"/>
</dbReference>
<name>A0AAN7JSK1_9MYRT</name>
<feature type="compositionally biased region" description="Polar residues" evidence="1">
    <location>
        <begin position="240"/>
        <end position="250"/>
    </location>
</feature>
<protein>
    <recommendedName>
        <fullName evidence="3">GOLD domain-containing protein</fullName>
    </recommendedName>
</protein>
<proteinExistence type="predicted"/>
<dbReference type="Proteomes" id="UP001345219">
    <property type="component" value="Chromosome 16"/>
</dbReference>
<dbReference type="SMART" id="SM01190">
    <property type="entry name" value="EMP24_GP25L"/>
    <property type="match status" value="1"/>
</dbReference>
<evidence type="ECO:0000256" key="1">
    <source>
        <dbReference type="SAM" id="MobiDB-lite"/>
    </source>
</evidence>